<organism evidence="2 3">
    <name type="scientific">Weissella viridescens</name>
    <name type="common">Lactobacillus viridescens</name>
    <dbReference type="NCBI Taxonomy" id="1629"/>
    <lineage>
        <taxon>Bacteria</taxon>
        <taxon>Bacillati</taxon>
        <taxon>Bacillota</taxon>
        <taxon>Bacilli</taxon>
        <taxon>Lactobacillales</taxon>
        <taxon>Lactobacillaceae</taxon>
        <taxon>Weissella</taxon>
    </lineage>
</organism>
<name>A0A380P924_WEIVI</name>
<evidence type="ECO:0000313" key="3">
    <source>
        <dbReference type="Proteomes" id="UP000254621"/>
    </source>
</evidence>
<proteinExistence type="predicted"/>
<feature type="compositionally biased region" description="Basic residues" evidence="1">
    <location>
        <begin position="7"/>
        <end position="22"/>
    </location>
</feature>
<evidence type="ECO:0000313" key="2">
    <source>
        <dbReference type="EMBL" id="SUP61344.1"/>
    </source>
</evidence>
<accession>A0A380P924</accession>
<dbReference type="Proteomes" id="UP000254621">
    <property type="component" value="Unassembled WGS sequence"/>
</dbReference>
<evidence type="ECO:0000256" key="1">
    <source>
        <dbReference type="SAM" id="MobiDB-lite"/>
    </source>
</evidence>
<feature type="region of interest" description="Disordered" evidence="1">
    <location>
        <begin position="1"/>
        <end position="39"/>
    </location>
</feature>
<gene>
    <name evidence="2" type="ORF">NCTC13645_02499</name>
</gene>
<protein>
    <submittedName>
        <fullName evidence="2">Uncharacterized protein</fullName>
    </submittedName>
</protein>
<reference evidence="2 3" key="1">
    <citation type="submission" date="2018-06" db="EMBL/GenBank/DDBJ databases">
        <authorList>
            <consortium name="Pathogen Informatics"/>
            <person name="Doyle S."/>
        </authorList>
    </citation>
    <scope>NUCLEOTIDE SEQUENCE [LARGE SCALE GENOMIC DNA]</scope>
    <source>
        <strain evidence="2 3">NCTC13645</strain>
    </source>
</reference>
<dbReference type="AlphaFoldDB" id="A0A380P924"/>
<sequence length="39" mass="4376">MAETKQNRPKQTSKPKTPRKPAAKSGQKSGQLRRSRRVG</sequence>
<dbReference type="EMBL" id="UHIV01000007">
    <property type="protein sequence ID" value="SUP61344.1"/>
    <property type="molecule type" value="Genomic_DNA"/>
</dbReference>